<evidence type="ECO:0000256" key="3">
    <source>
        <dbReference type="ARBA" id="ARBA00022884"/>
    </source>
</evidence>
<protein>
    <recommendedName>
        <fullName evidence="6">Splicing factor 3B subunit 6</fullName>
    </recommendedName>
</protein>
<evidence type="ECO:0000313" key="10">
    <source>
        <dbReference type="EMBL" id="KOX74267.1"/>
    </source>
</evidence>
<evidence type="ECO:0000259" key="9">
    <source>
        <dbReference type="PROSITE" id="PS50102"/>
    </source>
</evidence>
<dbReference type="InterPro" id="IPR050374">
    <property type="entry name" value="RRT5_SRSF_SR"/>
</dbReference>
<feature type="transmembrane region" description="Helical" evidence="8">
    <location>
        <begin position="190"/>
        <end position="208"/>
    </location>
</feature>
<evidence type="ECO:0000256" key="1">
    <source>
        <dbReference type="ARBA" id="ARBA00004123"/>
    </source>
</evidence>
<dbReference type="STRING" id="166423.A0A0M8ZZT1"/>
<sequence length="304" mass="35194">MTMAMLQRRANVRLPPEVNRVLYIRNLPYKITAEEMYDIFGKYGAIRQIRVGNTAETRGTAFVVYEDIFDAKNACDHLSGFNVCNRYLVVLYYQSNKAFKRVDVDKKMEEIDKLKTNKRISVVDVSINDFIHHNNIICNTAVEVQWPACGSWIQNLNSTTLQLRSYFEAKLWIFIGEIRRDQMKTRRCDLYPSAPFYSAAFLWVLPIYSSTSTRHITASRSIQGATGLGQMSFDCCGSGKIAAEAFVDGLGTVSRIRRTIYESFFHDIHFMNVYYWLSLVIAVFLLKVFLPDMVRRIHVMRHQT</sequence>
<keyword evidence="11" id="KW-1185">Reference proteome</keyword>
<evidence type="ECO:0000256" key="7">
    <source>
        <dbReference type="PROSITE-ProRule" id="PRU00176"/>
    </source>
</evidence>
<dbReference type="PANTHER" id="PTHR23003">
    <property type="entry name" value="RNA RECOGNITION MOTIF RRM DOMAIN CONTAINING PROTEIN"/>
    <property type="match status" value="1"/>
</dbReference>
<dbReference type="Pfam" id="PF00076">
    <property type="entry name" value="RRM_1"/>
    <property type="match status" value="1"/>
</dbReference>
<dbReference type="Proteomes" id="UP000053105">
    <property type="component" value="Unassembled WGS sequence"/>
</dbReference>
<keyword evidence="3 7" id="KW-0694">RNA-binding</keyword>
<dbReference type="SUPFAM" id="SSF54928">
    <property type="entry name" value="RNA-binding domain, RBD"/>
    <property type="match status" value="1"/>
</dbReference>
<keyword evidence="2" id="KW-0507">mRNA processing</keyword>
<dbReference type="InterPro" id="IPR035979">
    <property type="entry name" value="RBD_domain_sf"/>
</dbReference>
<keyword evidence="8" id="KW-0812">Transmembrane</keyword>
<evidence type="ECO:0000256" key="8">
    <source>
        <dbReference type="SAM" id="Phobius"/>
    </source>
</evidence>
<dbReference type="GO" id="GO:0000398">
    <property type="term" value="P:mRNA splicing, via spliceosome"/>
    <property type="evidence" value="ECO:0007669"/>
    <property type="project" value="UniProtKB-ARBA"/>
</dbReference>
<dbReference type="FunFam" id="3.30.70.330:FF:000106">
    <property type="entry name" value="Splicing factor 3b, subunit 6"/>
    <property type="match status" value="1"/>
</dbReference>
<gene>
    <name evidence="10" type="ORF">WN51_00611</name>
</gene>
<reference evidence="10 11" key="1">
    <citation type="submission" date="2015-07" db="EMBL/GenBank/DDBJ databases">
        <title>The genome of Melipona quadrifasciata.</title>
        <authorList>
            <person name="Pan H."/>
            <person name="Kapheim K."/>
        </authorList>
    </citation>
    <scope>NUCLEOTIDE SEQUENCE [LARGE SCALE GENOMIC DNA]</scope>
    <source>
        <strain evidence="10">0111107301</strain>
        <tissue evidence="10">Whole body</tissue>
    </source>
</reference>
<dbReference type="PROSITE" id="PS50102">
    <property type="entry name" value="RRM"/>
    <property type="match status" value="1"/>
</dbReference>
<evidence type="ECO:0000313" key="11">
    <source>
        <dbReference type="Proteomes" id="UP000053105"/>
    </source>
</evidence>
<dbReference type="InterPro" id="IPR012677">
    <property type="entry name" value="Nucleotide-bd_a/b_plait_sf"/>
</dbReference>
<keyword evidence="8" id="KW-0472">Membrane</keyword>
<dbReference type="InterPro" id="IPR034150">
    <property type="entry name" value="SF3B6_RRM"/>
</dbReference>
<name>A0A0M8ZZT1_9HYME</name>
<evidence type="ECO:0000256" key="2">
    <source>
        <dbReference type="ARBA" id="ARBA00022664"/>
    </source>
</evidence>
<evidence type="ECO:0000256" key="5">
    <source>
        <dbReference type="ARBA" id="ARBA00023242"/>
    </source>
</evidence>
<dbReference type="CDD" id="cd12241">
    <property type="entry name" value="RRM_SF3B14"/>
    <property type="match status" value="1"/>
</dbReference>
<keyword evidence="4" id="KW-0508">mRNA splicing</keyword>
<comment type="subcellular location">
    <subcellularLocation>
        <location evidence="1">Nucleus</location>
    </subcellularLocation>
</comment>
<dbReference type="Gene3D" id="3.30.70.330">
    <property type="match status" value="1"/>
</dbReference>
<dbReference type="GO" id="GO:0005634">
    <property type="term" value="C:nucleus"/>
    <property type="evidence" value="ECO:0007669"/>
    <property type="project" value="UniProtKB-SubCell"/>
</dbReference>
<keyword evidence="8" id="KW-1133">Transmembrane helix</keyword>
<feature type="transmembrane region" description="Helical" evidence="8">
    <location>
        <begin position="273"/>
        <end position="290"/>
    </location>
</feature>
<dbReference type="EMBL" id="KQ435792">
    <property type="protein sequence ID" value="KOX74267.1"/>
    <property type="molecule type" value="Genomic_DNA"/>
</dbReference>
<keyword evidence="5" id="KW-0539">Nucleus</keyword>
<dbReference type="AlphaFoldDB" id="A0A0M8ZZT1"/>
<proteinExistence type="predicted"/>
<evidence type="ECO:0000256" key="4">
    <source>
        <dbReference type="ARBA" id="ARBA00023187"/>
    </source>
</evidence>
<dbReference type="InterPro" id="IPR000504">
    <property type="entry name" value="RRM_dom"/>
</dbReference>
<dbReference type="GO" id="GO:0003729">
    <property type="term" value="F:mRNA binding"/>
    <property type="evidence" value="ECO:0007669"/>
    <property type="project" value="TreeGrafter"/>
</dbReference>
<accession>A0A0M8ZZT1</accession>
<dbReference type="GO" id="GO:0005737">
    <property type="term" value="C:cytoplasm"/>
    <property type="evidence" value="ECO:0007669"/>
    <property type="project" value="TreeGrafter"/>
</dbReference>
<evidence type="ECO:0000256" key="6">
    <source>
        <dbReference type="ARBA" id="ARBA00070534"/>
    </source>
</evidence>
<organism evidence="10 11">
    <name type="scientific">Melipona quadrifasciata</name>
    <dbReference type="NCBI Taxonomy" id="166423"/>
    <lineage>
        <taxon>Eukaryota</taxon>
        <taxon>Metazoa</taxon>
        <taxon>Ecdysozoa</taxon>
        <taxon>Arthropoda</taxon>
        <taxon>Hexapoda</taxon>
        <taxon>Insecta</taxon>
        <taxon>Pterygota</taxon>
        <taxon>Neoptera</taxon>
        <taxon>Endopterygota</taxon>
        <taxon>Hymenoptera</taxon>
        <taxon>Apocrita</taxon>
        <taxon>Aculeata</taxon>
        <taxon>Apoidea</taxon>
        <taxon>Anthophila</taxon>
        <taxon>Apidae</taxon>
        <taxon>Melipona</taxon>
    </lineage>
</organism>
<feature type="domain" description="RRM" evidence="9">
    <location>
        <begin position="20"/>
        <end position="95"/>
    </location>
</feature>
<dbReference type="OrthoDB" id="275748at2759"/>
<dbReference type="SMART" id="SM00360">
    <property type="entry name" value="RRM"/>
    <property type="match status" value="1"/>
</dbReference>